<accession>A0AAD0V9T7</accession>
<evidence type="ECO:0000313" key="2">
    <source>
        <dbReference type="Proteomes" id="UP000006426"/>
    </source>
</evidence>
<reference evidence="1 2" key="1">
    <citation type="journal article" date="2011" name="PLoS Pathog.">
        <title>Dynamic evolution of pathogenicity revealed by sequencing and comparative genomics of 19 Pseudomonas syringae isolates.</title>
        <authorList>
            <person name="Baltrus D.A."/>
            <person name="Nishimura M.T."/>
            <person name="Romanchuk A."/>
            <person name="Chang J.H."/>
            <person name="Mukhtar M.S."/>
            <person name="Cherkis K."/>
            <person name="Roach J."/>
            <person name="Grant S.R."/>
            <person name="Jones C.D."/>
            <person name="Dangl J.L."/>
        </authorList>
    </citation>
    <scope>NUCLEOTIDE SEQUENCE [LARGE SCALE GENOMIC DNA]</scope>
    <source>
        <strain evidence="1 2">M301315</strain>
    </source>
</reference>
<dbReference type="AlphaFoldDB" id="A0AAD0V9T7"/>
<organism evidence="1 2">
    <name type="scientific">Pseudomonas amygdali pv. lachrymans str. M301315</name>
    <dbReference type="NCBI Taxonomy" id="629260"/>
    <lineage>
        <taxon>Bacteria</taxon>
        <taxon>Pseudomonadati</taxon>
        <taxon>Pseudomonadota</taxon>
        <taxon>Gammaproteobacteria</taxon>
        <taxon>Pseudomonadales</taxon>
        <taxon>Pseudomonadaceae</taxon>
        <taxon>Pseudomonas</taxon>
        <taxon>Pseudomonas amygdali</taxon>
    </lineage>
</organism>
<protein>
    <submittedName>
        <fullName evidence="1">Uncharacterized protein</fullName>
    </submittedName>
</protein>
<geneLocation type="plasmid" evidence="2">
    <name>pmppla107</name>
</geneLocation>
<proteinExistence type="predicted"/>
<gene>
    <name evidence="1" type="ORF">PLA107_032875</name>
</gene>
<name>A0AAD0V9T7_PSEAV</name>
<keyword evidence="1" id="KW-0614">Plasmid</keyword>
<dbReference type="EMBL" id="CP031226">
    <property type="protein sequence ID" value="AXH60022.1"/>
    <property type="molecule type" value="Genomic_DNA"/>
</dbReference>
<dbReference type="Proteomes" id="UP000006426">
    <property type="component" value="Plasmid pmppla107"/>
</dbReference>
<evidence type="ECO:0000313" key="1">
    <source>
        <dbReference type="EMBL" id="AXH60022.1"/>
    </source>
</evidence>
<sequence length="320" mass="36166">MMGLACFGHAAIRLMSASIGHNLLDKGTALVISEHNYFSGYQKPTWSKPGVMDRVVGGAAIQEYRVGAIKGCVIIRLDGTDEAIIALQRKLPQLRFDLAKLRFVGGRFFPDSLDIEFFENDPFGLKALEHLPYDARVYVDSTSLIDRYAATHQVDHLEALMKLTRLHEQDTAVVESDSATKHAKIEAEVDQEWVDQDDEALIGAELDRIEHEVEEDFDFSLLDAEEWADASEDDVLACEGWIEQYYGRLIAVDIGYRLLENPVERPHRFSEQPHYLHAYAEPVLGLARLQIVASCRKHNTPIFWQCQQNHPYLVSSGKAP</sequence>